<evidence type="ECO:0000256" key="1">
    <source>
        <dbReference type="SAM" id="Phobius"/>
    </source>
</evidence>
<dbReference type="AlphaFoldDB" id="A0A5B7GSZ4"/>
<sequence length="240" mass="26603">MNTILPLLILGLGSVLHLTHSQSCSDSETLASNDTKTISTTEIVDDYGTRMSIEVDKLYPCEDFQAVILETEYTNGEVQTVSFPANGKCWEKKTNGKKLKGEVVITANYFNFSIIVDGCLINVTKKKKITELTRFTIVGNGQSHWCLGMKDPPDDQEPQSKLFTCDRTPMISHTSSSGSSVNALLVVGWVMGGLLVVGTVVVIFLVVWCVCRRSPPSRKYNKTRNFLKLKSKVICLKLNM</sequence>
<feature type="signal peptide" evidence="2">
    <location>
        <begin position="1"/>
        <end position="21"/>
    </location>
</feature>
<gene>
    <name evidence="3" type="ORF">E2C01_054789</name>
</gene>
<evidence type="ECO:0000313" key="3">
    <source>
        <dbReference type="EMBL" id="MPC60733.1"/>
    </source>
</evidence>
<accession>A0A5B7GSZ4</accession>
<keyword evidence="1" id="KW-0812">Transmembrane</keyword>
<organism evidence="3 4">
    <name type="scientific">Portunus trituberculatus</name>
    <name type="common">Swimming crab</name>
    <name type="synonym">Neptunus trituberculatus</name>
    <dbReference type="NCBI Taxonomy" id="210409"/>
    <lineage>
        <taxon>Eukaryota</taxon>
        <taxon>Metazoa</taxon>
        <taxon>Ecdysozoa</taxon>
        <taxon>Arthropoda</taxon>
        <taxon>Crustacea</taxon>
        <taxon>Multicrustacea</taxon>
        <taxon>Malacostraca</taxon>
        <taxon>Eumalacostraca</taxon>
        <taxon>Eucarida</taxon>
        <taxon>Decapoda</taxon>
        <taxon>Pleocyemata</taxon>
        <taxon>Brachyura</taxon>
        <taxon>Eubrachyura</taxon>
        <taxon>Portunoidea</taxon>
        <taxon>Portunidae</taxon>
        <taxon>Portuninae</taxon>
        <taxon>Portunus</taxon>
    </lineage>
</organism>
<evidence type="ECO:0000256" key="2">
    <source>
        <dbReference type="SAM" id="SignalP"/>
    </source>
</evidence>
<feature type="transmembrane region" description="Helical" evidence="1">
    <location>
        <begin position="183"/>
        <end position="211"/>
    </location>
</feature>
<keyword evidence="2" id="KW-0732">Signal</keyword>
<keyword evidence="1" id="KW-1133">Transmembrane helix</keyword>
<comment type="caution">
    <text evidence="3">The sequence shown here is derived from an EMBL/GenBank/DDBJ whole genome shotgun (WGS) entry which is preliminary data.</text>
</comment>
<keyword evidence="1" id="KW-0472">Membrane</keyword>
<protein>
    <submittedName>
        <fullName evidence="3">Uncharacterized protein</fullName>
    </submittedName>
</protein>
<keyword evidence="4" id="KW-1185">Reference proteome</keyword>
<feature type="chain" id="PRO_5022716518" evidence="2">
    <location>
        <begin position="22"/>
        <end position="240"/>
    </location>
</feature>
<dbReference type="EMBL" id="VSRR010017839">
    <property type="protein sequence ID" value="MPC60733.1"/>
    <property type="molecule type" value="Genomic_DNA"/>
</dbReference>
<reference evidence="3 4" key="1">
    <citation type="submission" date="2019-05" db="EMBL/GenBank/DDBJ databases">
        <title>Another draft genome of Portunus trituberculatus and its Hox gene families provides insights of decapod evolution.</title>
        <authorList>
            <person name="Jeong J.-H."/>
            <person name="Song I."/>
            <person name="Kim S."/>
            <person name="Choi T."/>
            <person name="Kim D."/>
            <person name="Ryu S."/>
            <person name="Kim W."/>
        </authorList>
    </citation>
    <scope>NUCLEOTIDE SEQUENCE [LARGE SCALE GENOMIC DNA]</scope>
    <source>
        <tissue evidence="3">Muscle</tissue>
    </source>
</reference>
<proteinExistence type="predicted"/>
<dbReference type="Proteomes" id="UP000324222">
    <property type="component" value="Unassembled WGS sequence"/>
</dbReference>
<evidence type="ECO:0000313" key="4">
    <source>
        <dbReference type="Proteomes" id="UP000324222"/>
    </source>
</evidence>
<name>A0A5B7GSZ4_PORTR</name>